<evidence type="ECO:0000313" key="4">
    <source>
        <dbReference type="EMBL" id="CEG22661.1"/>
    </source>
</evidence>
<dbReference type="STRING" id="1499687.BN1080_01594"/>
<dbReference type="InterPro" id="IPR000182">
    <property type="entry name" value="GNAT_dom"/>
</dbReference>
<organism evidence="4 5">
    <name type="scientific">Planococcus massiliensis</name>
    <dbReference type="NCBI Taxonomy" id="1499687"/>
    <lineage>
        <taxon>Bacteria</taxon>
        <taxon>Bacillati</taxon>
        <taxon>Bacillota</taxon>
        <taxon>Bacilli</taxon>
        <taxon>Bacillales</taxon>
        <taxon>Caryophanaceae</taxon>
        <taxon>Planococcus</taxon>
    </lineage>
</organism>
<evidence type="ECO:0000256" key="1">
    <source>
        <dbReference type="ARBA" id="ARBA00022679"/>
    </source>
</evidence>
<gene>
    <name evidence="4" type="primary">mshD_4</name>
    <name evidence="4" type="ORF">BN1080_01594</name>
</gene>
<dbReference type="RefSeq" id="WP_052651453.1">
    <property type="nucleotide sequence ID" value="NZ_CCXS01000001.1"/>
</dbReference>
<dbReference type="SUPFAM" id="SSF55729">
    <property type="entry name" value="Acyl-CoA N-acyltransferases (Nat)"/>
    <property type="match status" value="1"/>
</dbReference>
<dbReference type="Gene3D" id="3.40.630.30">
    <property type="match status" value="1"/>
</dbReference>
<dbReference type="GO" id="GO:0016747">
    <property type="term" value="F:acyltransferase activity, transferring groups other than amino-acyl groups"/>
    <property type="evidence" value="ECO:0007669"/>
    <property type="project" value="InterPro"/>
</dbReference>
<dbReference type="OrthoDB" id="9799092at2"/>
<dbReference type="EMBL" id="CCXS01000001">
    <property type="protein sequence ID" value="CEG22661.1"/>
    <property type="molecule type" value="Genomic_DNA"/>
</dbReference>
<proteinExistence type="predicted"/>
<protein>
    <submittedName>
        <fullName evidence="4">Mycothiol acetyltransferase</fullName>
    </submittedName>
</protein>
<evidence type="ECO:0000256" key="2">
    <source>
        <dbReference type="ARBA" id="ARBA00023315"/>
    </source>
</evidence>
<dbReference type="PROSITE" id="PS51186">
    <property type="entry name" value="GNAT"/>
    <property type="match status" value="1"/>
</dbReference>
<evidence type="ECO:0000259" key="3">
    <source>
        <dbReference type="PROSITE" id="PS51186"/>
    </source>
</evidence>
<keyword evidence="5" id="KW-1185">Reference proteome</keyword>
<accession>A0A098EMY5</accession>
<dbReference type="InterPro" id="IPR050832">
    <property type="entry name" value="Bact_Acetyltransf"/>
</dbReference>
<reference evidence="4 5" key="1">
    <citation type="submission" date="2014-09" db="EMBL/GenBank/DDBJ databases">
        <authorList>
            <person name="Urmite Genomes Urmite Genomes"/>
        </authorList>
    </citation>
    <scope>NUCLEOTIDE SEQUENCE [LARGE SCALE GENOMIC DNA]</scope>
    <source>
        <strain evidence="4 5">ES2</strain>
    </source>
</reference>
<dbReference type="CDD" id="cd04301">
    <property type="entry name" value="NAT_SF"/>
    <property type="match status" value="1"/>
</dbReference>
<sequence length="165" mass="18334">MEIRILTAEDAEFYRELRIEALMLSPDAFGATLEEALDKPVEKTAERLSSPSATTFGAFVGGRLLGNVTLMRNTPAKLQHRANVVGVYVTPSARGRKIASRLMEALIEHAKSLEGLEQLYLAVVSGNGPAIELYQNCGFEKYGTEYRSMKAEGRYIDEDLMVRFL</sequence>
<dbReference type="Pfam" id="PF00583">
    <property type="entry name" value="Acetyltransf_1"/>
    <property type="match status" value="1"/>
</dbReference>
<name>A0A098EMY5_9BACL</name>
<dbReference type="PANTHER" id="PTHR43877">
    <property type="entry name" value="AMINOALKYLPHOSPHONATE N-ACETYLTRANSFERASE-RELATED-RELATED"/>
    <property type="match status" value="1"/>
</dbReference>
<evidence type="ECO:0000313" key="5">
    <source>
        <dbReference type="Proteomes" id="UP000043699"/>
    </source>
</evidence>
<keyword evidence="2" id="KW-0012">Acyltransferase</keyword>
<dbReference type="AlphaFoldDB" id="A0A098EMY5"/>
<keyword evidence="1 4" id="KW-0808">Transferase</keyword>
<feature type="domain" description="N-acetyltransferase" evidence="3">
    <location>
        <begin position="1"/>
        <end position="165"/>
    </location>
</feature>
<dbReference type="Proteomes" id="UP000043699">
    <property type="component" value="Unassembled WGS sequence"/>
</dbReference>
<dbReference type="InterPro" id="IPR016181">
    <property type="entry name" value="Acyl_CoA_acyltransferase"/>
</dbReference>